<keyword evidence="2" id="KW-0175">Coiled coil</keyword>
<dbReference type="CDD" id="cd07185">
    <property type="entry name" value="OmpA_C-like"/>
    <property type="match status" value="1"/>
</dbReference>
<feature type="coiled-coil region" evidence="2">
    <location>
        <begin position="50"/>
        <end position="333"/>
    </location>
</feature>
<dbReference type="RefSeq" id="WP_216839888.1">
    <property type="nucleotide sequence ID" value="NZ_JAFNJS010000011.1"/>
</dbReference>
<feature type="compositionally biased region" description="Basic and acidic residues" evidence="3">
    <location>
        <begin position="372"/>
        <end position="385"/>
    </location>
</feature>
<dbReference type="EMBL" id="JBHRSB010000011">
    <property type="protein sequence ID" value="MFC3003437.1"/>
    <property type="molecule type" value="Genomic_DNA"/>
</dbReference>
<evidence type="ECO:0000256" key="3">
    <source>
        <dbReference type="SAM" id="MobiDB-lite"/>
    </source>
</evidence>
<dbReference type="PANTHER" id="PTHR30329">
    <property type="entry name" value="STATOR ELEMENT OF FLAGELLAR MOTOR COMPLEX"/>
    <property type="match status" value="1"/>
</dbReference>
<dbReference type="NCBIfam" id="NF006543">
    <property type="entry name" value="PRK09039.1-2"/>
    <property type="match status" value="1"/>
</dbReference>
<gene>
    <name evidence="5" type="ORF">ACFOD3_26315</name>
</gene>
<evidence type="ECO:0000256" key="1">
    <source>
        <dbReference type="PROSITE-ProRule" id="PRU00473"/>
    </source>
</evidence>
<evidence type="ECO:0000313" key="6">
    <source>
        <dbReference type="Proteomes" id="UP001595420"/>
    </source>
</evidence>
<comment type="caution">
    <text evidence="5">The sequence shown here is derived from an EMBL/GenBank/DDBJ whole genome shotgun (WGS) entry which is preliminary data.</text>
</comment>
<dbReference type="Proteomes" id="UP001595420">
    <property type="component" value="Unassembled WGS sequence"/>
</dbReference>
<keyword evidence="6" id="KW-1185">Reference proteome</keyword>
<proteinExistence type="predicted"/>
<organism evidence="5 6">
    <name type="scientific">Falsiroseomonas tokyonensis</name>
    <dbReference type="NCBI Taxonomy" id="430521"/>
    <lineage>
        <taxon>Bacteria</taxon>
        <taxon>Pseudomonadati</taxon>
        <taxon>Pseudomonadota</taxon>
        <taxon>Alphaproteobacteria</taxon>
        <taxon>Acetobacterales</taxon>
        <taxon>Roseomonadaceae</taxon>
        <taxon>Falsiroseomonas</taxon>
    </lineage>
</organism>
<reference evidence="6" key="1">
    <citation type="journal article" date="2019" name="Int. J. Syst. Evol. Microbiol.">
        <title>The Global Catalogue of Microorganisms (GCM) 10K type strain sequencing project: providing services to taxonomists for standard genome sequencing and annotation.</title>
        <authorList>
            <consortium name="The Broad Institute Genomics Platform"/>
            <consortium name="The Broad Institute Genome Sequencing Center for Infectious Disease"/>
            <person name="Wu L."/>
            <person name="Ma J."/>
        </authorList>
    </citation>
    <scope>NUCLEOTIDE SEQUENCE [LARGE SCALE GENOMIC DNA]</scope>
    <source>
        <strain evidence="6">CGMCC 1.16855</strain>
    </source>
</reference>
<name>A0ABV7C0L0_9PROT</name>
<accession>A0ABV7C0L0</accession>
<evidence type="ECO:0000259" key="4">
    <source>
        <dbReference type="PROSITE" id="PS51123"/>
    </source>
</evidence>
<evidence type="ECO:0000256" key="2">
    <source>
        <dbReference type="SAM" id="Coils"/>
    </source>
</evidence>
<feature type="domain" description="OmpA-like" evidence="4">
    <location>
        <begin position="481"/>
        <end position="609"/>
    </location>
</feature>
<sequence length="617" mass="66557">MDRLNRQVSELSELLSLERGQAEELRASLGRVSDELRTAIAARDSALAGLSGLREERDRLVGERDAARAERSRLSARLADLELSARDGSARIAELEGRLAEAQARAEAAGGDTARTVRTLTDAQRLLAAERAALEAVRRDLEVARGEVQALGRDLAGEQQARGAAERGLAETQAARAATERELVELRALTAQQLEARRREAEGLARELSAARTSLQAAQRDAQALNRDLAAERAAGRAAQQDLAARQREAEALAAQLAEARASLEAARRDVAALRAEAARLDQTVTADRATIQARLSDIARLTTQIQGLEALRAQLERQAEQALARAGDEAQQRAAADAARREALELLGQANARAAQAEQGRAAAAQLASEAGRRAAEEERRRAAAEAQAGEYGRLSESARVQVALLTRQLEALRSELARVAAALEAAEDSGRDKDAQIVALGQRLNVALAARVEELQRYRSDFFGRLRQVLGDRPEVRIVGDRFVFQSEVLFPVGSAEMSPAGQQQIRDIGQVLLDLARQFPRDLGWILRVDGHADRSPIRAGGRFASNWELSAARAIAVARLLIESGLPANRVAAVAFGDTQPLEDSETPEAMARNRRIELRLEPAPTGSAGAAR</sequence>
<protein>
    <submittedName>
        <fullName evidence="5">Peptidoglycan -binding protein</fullName>
    </submittedName>
</protein>
<dbReference type="Pfam" id="PF00691">
    <property type="entry name" value="OmpA"/>
    <property type="match status" value="1"/>
</dbReference>
<evidence type="ECO:0000313" key="5">
    <source>
        <dbReference type="EMBL" id="MFC3003437.1"/>
    </source>
</evidence>
<dbReference type="InterPro" id="IPR050330">
    <property type="entry name" value="Bact_OuterMem_StrucFunc"/>
</dbReference>
<dbReference type="PROSITE" id="PS51123">
    <property type="entry name" value="OMPA_2"/>
    <property type="match status" value="1"/>
</dbReference>
<dbReference type="InterPro" id="IPR006665">
    <property type="entry name" value="OmpA-like"/>
</dbReference>
<keyword evidence="1" id="KW-0472">Membrane</keyword>
<feature type="region of interest" description="Disordered" evidence="3">
    <location>
        <begin position="366"/>
        <end position="390"/>
    </location>
</feature>
<dbReference type="PANTHER" id="PTHR30329:SF21">
    <property type="entry name" value="LIPOPROTEIN YIAD-RELATED"/>
    <property type="match status" value="1"/>
</dbReference>